<feature type="domain" description="Ribosomal RNA small subunit methyltransferase E methyltransferase" evidence="11">
    <location>
        <begin position="97"/>
        <end position="249"/>
    </location>
</feature>
<dbReference type="Proteomes" id="UP000381693">
    <property type="component" value="Unassembled WGS sequence"/>
</dbReference>
<dbReference type="CDD" id="cd18084">
    <property type="entry name" value="RsmE-like"/>
    <property type="match status" value="1"/>
</dbReference>
<keyword evidence="8" id="KW-0949">S-adenosyl-L-methionine</keyword>
<dbReference type="EC" id="2.1.1.193" evidence="3"/>
<protein>
    <recommendedName>
        <fullName evidence="3">16S rRNA (uracil(1498)-N(3))-methyltransferase</fullName>
        <ecNumber evidence="3">2.1.1.193</ecNumber>
    </recommendedName>
</protein>
<dbReference type="NCBIfam" id="TIGR00046">
    <property type="entry name" value="RsmE family RNA methyltransferase"/>
    <property type="match status" value="1"/>
</dbReference>
<dbReference type="RefSeq" id="WP_178087769.1">
    <property type="nucleotide sequence ID" value="NZ_CABFUZ020000193.1"/>
</dbReference>
<comment type="function">
    <text evidence="9">Specifically methylates the N3 position of the uracil ring of uridine 1498 (m3U1498) in 16S rRNA. Acts on the fully assembled 30S ribosomal subunit.</text>
</comment>
<accession>A0A5E6MDU0</accession>
<comment type="caution">
    <text evidence="13">The sequence shown here is derived from an EMBL/GenBank/DDBJ whole genome shotgun (WGS) entry which is preliminary data.</text>
</comment>
<dbReference type="GO" id="GO:0005737">
    <property type="term" value="C:cytoplasm"/>
    <property type="evidence" value="ECO:0007669"/>
    <property type="project" value="UniProtKB-SubCell"/>
</dbReference>
<dbReference type="Gene3D" id="3.40.1280.10">
    <property type="match status" value="1"/>
</dbReference>
<dbReference type="SUPFAM" id="SSF88697">
    <property type="entry name" value="PUA domain-like"/>
    <property type="match status" value="1"/>
</dbReference>
<reference evidence="13" key="1">
    <citation type="submission" date="2019-09" db="EMBL/GenBank/DDBJ databases">
        <authorList>
            <person name="Cremers G."/>
        </authorList>
    </citation>
    <scope>NUCLEOTIDE SEQUENCE [LARGE SCALE GENOMIC DNA]</scope>
    <source>
        <strain evidence="13">3B</strain>
    </source>
</reference>
<comment type="catalytic activity">
    <reaction evidence="10">
        <text>uridine(1498) in 16S rRNA + S-adenosyl-L-methionine = N(3)-methyluridine(1498) in 16S rRNA + S-adenosyl-L-homocysteine + H(+)</text>
        <dbReference type="Rhea" id="RHEA:42920"/>
        <dbReference type="Rhea" id="RHEA-COMP:10283"/>
        <dbReference type="Rhea" id="RHEA-COMP:10284"/>
        <dbReference type="ChEBI" id="CHEBI:15378"/>
        <dbReference type="ChEBI" id="CHEBI:57856"/>
        <dbReference type="ChEBI" id="CHEBI:59789"/>
        <dbReference type="ChEBI" id="CHEBI:65315"/>
        <dbReference type="ChEBI" id="CHEBI:74502"/>
        <dbReference type="EC" id="2.1.1.193"/>
    </reaction>
</comment>
<evidence type="ECO:0000256" key="6">
    <source>
        <dbReference type="ARBA" id="ARBA00022603"/>
    </source>
</evidence>
<comment type="subcellular location">
    <subcellularLocation>
        <location evidence="1">Cytoplasm</location>
    </subcellularLocation>
</comment>
<evidence type="ECO:0000256" key="8">
    <source>
        <dbReference type="ARBA" id="ARBA00022691"/>
    </source>
</evidence>
<organism evidence="13 14">
    <name type="scientific">Methylacidimicrobium cyclopophantes</name>
    <dbReference type="NCBI Taxonomy" id="1041766"/>
    <lineage>
        <taxon>Bacteria</taxon>
        <taxon>Pseudomonadati</taxon>
        <taxon>Verrucomicrobiota</taxon>
        <taxon>Methylacidimicrobium</taxon>
    </lineage>
</organism>
<evidence type="ECO:0000256" key="10">
    <source>
        <dbReference type="ARBA" id="ARBA00047944"/>
    </source>
</evidence>
<dbReference type="InterPro" id="IPR046887">
    <property type="entry name" value="RsmE_PUA-like"/>
</dbReference>
<evidence type="ECO:0000256" key="5">
    <source>
        <dbReference type="ARBA" id="ARBA00022552"/>
    </source>
</evidence>
<evidence type="ECO:0000256" key="2">
    <source>
        <dbReference type="ARBA" id="ARBA00005528"/>
    </source>
</evidence>
<proteinExistence type="inferred from homology"/>
<keyword evidence="5" id="KW-0698">rRNA processing</keyword>
<evidence type="ECO:0000259" key="11">
    <source>
        <dbReference type="Pfam" id="PF04452"/>
    </source>
</evidence>
<evidence type="ECO:0000256" key="1">
    <source>
        <dbReference type="ARBA" id="ARBA00004496"/>
    </source>
</evidence>
<dbReference type="GO" id="GO:0070475">
    <property type="term" value="P:rRNA base methylation"/>
    <property type="evidence" value="ECO:0007669"/>
    <property type="project" value="TreeGrafter"/>
</dbReference>
<evidence type="ECO:0000313" key="13">
    <source>
        <dbReference type="EMBL" id="VVM07729.1"/>
    </source>
</evidence>
<evidence type="ECO:0000256" key="3">
    <source>
        <dbReference type="ARBA" id="ARBA00012328"/>
    </source>
</evidence>
<dbReference type="PANTHER" id="PTHR30027">
    <property type="entry name" value="RIBOSOMAL RNA SMALL SUBUNIT METHYLTRANSFERASE E"/>
    <property type="match status" value="1"/>
</dbReference>
<dbReference type="InterPro" id="IPR015947">
    <property type="entry name" value="PUA-like_sf"/>
</dbReference>
<dbReference type="Pfam" id="PF04452">
    <property type="entry name" value="Methyltrans_RNA"/>
    <property type="match status" value="1"/>
</dbReference>
<gene>
    <name evidence="13" type="primary">rsmE</name>
    <name evidence="13" type="ORF">MAMC_01804</name>
</gene>
<feature type="non-terminal residue" evidence="13">
    <location>
        <position position="249"/>
    </location>
</feature>
<evidence type="ECO:0000256" key="9">
    <source>
        <dbReference type="ARBA" id="ARBA00025699"/>
    </source>
</evidence>
<dbReference type="InterPro" id="IPR029028">
    <property type="entry name" value="Alpha/beta_knot_MTases"/>
</dbReference>
<dbReference type="InterPro" id="IPR006700">
    <property type="entry name" value="RsmE"/>
</dbReference>
<dbReference type="Pfam" id="PF20260">
    <property type="entry name" value="PUA_4"/>
    <property type="match status" value="1"/>
</dbReference>
<sequence length="249" mass="28415">MAEEHRRSPVLFRDPEREDRWRALSEMERYYLAQPEENLLGAQESEHALRVMRRRPGDRITLFDGAGTEWIAEVTGREGRRLAFRKIAERKVAPPSWKIAIAQALLKAKAMDLVFQKVTELGVTEIFPVFCDRSVERREGAERKRARWTEITIAAAKQCRRAWLPKIHPLTDLGELSREASAYPVRLFGSLQAGVPPLRSLLPLLRKEAERGVLCLIGPEGDLTPAERSRLEGWGFRPVSLSPTVLRSE</sequence>
<evidence type="ECO:0000313" key="14">
    <source>
        <dbReference type="Proteomes" id="UP000381693"/>
    </source>
</evidence>
<dbReference type="AlphaFoldDB" id="A0A5E6MDU0"/>
<keyword evidence="6 13" id="KW-0489">Methyltransferase</keyword>
<evidence type="ECO:0000259" key="12">
    <source>
        <dbReference type="Pfam" id="PF20260"/>
    </source>
</evidence>
<dbReference type="InterPro" id="IPR029026">
    <property type="entry name" value="tRNA_m1G_MTases_N"/>
</dbReference>
<dbReference type="EMBL" id="CABFUZ020000193">
    <property type="protein sequence ID" value="VVM07729.1"/>
    <property type="molecule type" value="Genomic_DNA"/>
</dbReference>
<dbReference type="SUPFAM" id="SSF75217">
    <property type="entry name" value="alpha/beta knot"/>
    <property type="match status" value="1"/>
</dbReference>
<dbReference type="InterPro" id="IPR046886">
    <property type="entry name" value="RsmE_MTase_dom"/>
</dbReference>
<name>A0A5E6MDU0_9BACT</name>
<keyword evidence="4" id="KW-0963">Cytoplasm</keyword>
<evidence type="ECO:0000256" key="7">
    <source>
        <dbReference type="ARBA" id="ARBA00022679"/>
    </source>
</evidence>
<keyword evidence="7 13" id="KW-0808">Transferase</keyword>
<dbReference type="GO" id="GO:0070042">
    <property type="term" value="F:rRNA (uridine-N3-)-methyltransferase activity"/>
    <property type="evidence" value="ECO:0007669"/>
    <property type="project" value="TreeGrafter"/>
</dbReference>
<feature type="domain" description="Ribosomal RNA small subunit methyltransferase E PUA-like" evidence="12">
    <location>
        <begin position="42"/>
        <end position="80"/>
    </location>
</feature>
<dbReference type="PANTHER" id="PTHR30027:SF3">
    <property type="entry name" value="16S RRNA (URACIL(1498)-N(3))-METHYLTRANSFERASE"/>
    <property type="match status" value="1"/>
</dbReference>
<keyword evidence="14" id="KW-1185">Reference proteome</keyword>
<evidence type="ECO:0000256" key="4">
    <source>
        <dbReference type="ARBA" id="ARBA00022490"/>
    </source>
</evidence>
<dbReference type="PIRSF" id="PIRSF015601">
    <property type="entry name" value="MTase_slr0722"/>
    <property type="match status" value="1"/>
</dbReference>
<comment type="similarity">
    <text evidence="2">Belongs to the RNA methyltransferase RsmE family.</text>
</comment>